<evidence type="ECO:0000313" key="2">
    <source>
        <dbReference type="Proteomes" id="UP001054945"/>
    </source>
</evidence>
<sequence>MSTFRLHSLSYEAQKDCHFTNERRQLQKTTRAMYSIQANFQTSKTTMLILALFVPLTHISEWLGSPVTPYHKNSYKTLPTISFIRL</sequence>
<name>A0AAV4NT09_CAEEX</name>
<dbReference type="Proteomes" id="UP001054945">
    <property type="component" value="Unassembled WGS sequence"/>
</dbReference>
<gene>
    <name evidence="1" type="ORF">CEXT_90311</name>
</gene>
<protein>
    <submittedName>
        <fullName evidence="1">Uncharacterized protein</fullName>
    </submittedName>
</protein>
<reference evidence="1 2" key="1">
    <citation type="submission" date="2021-06" db="EMBL/GenBank/DDBJ databases">
        <title>Caerostris extrusa draft genome.</title>
        <authorList>
            <person name="Kono N."/>
            <person name="Arakawa K."/>
        </authorList>
    </citation>
    <scope>NUCLEOTIDE SEQUENCE [LARGE SCALE GENOMIC DNA]</scope>
</reference>
<organism evidence="1 2">
    <name type="scientific">Caerostris extrusa</name>
    <name type="common">Bark spider</name>
    <name type="synonym">Caerostris bankana</name>
    <dbReference type="NCBI Taxonomy" id="172846"/>
    <lineage>
        <taxon>Eukaryota</taxon>
        <taxon>Metazoa</taxon>
        <taxon>Ecdysozoa</taxon>
        <taxon>Arthropoda</taxon>
        <taxon>Chelicerata</taxon>
        <taxon>Arachnida</taxon>
        <taxon>Araneae</taxon>
        <taxon>Araneomorphae</taxon>
        <taxon>Entelegynae</taxon>
        <taxon>Araneoidea</taxon>
        <taxon>Araneidae</taxon>
        <taxon>Caerostris</taxon>
    </lineage>
</organism>
<dbReference type="AlphaFoldDB" id="A0AAV4NT09"/>
<dbReference type="EMBL" id="BPLR01003611">
    <property type="protein sequence ID" value="GIX86744.1"/>
    <property type="molecule type" value="Genomic_DNA"/>
</dbReference>
<comment type="caution">
    <text evidence="1">The sequence shown here is derived from an EMBL/GenBank/DDBJ whole genome shotgun (WGS) entry which is preliminary data.</text>
</comment>
<evidence type="ECO:0000313" key="1">
    <source>
        <dbReference type="EMBL" id="GIX86744.1"/>
    </source>
</evidence>
<accession>A0AAV4NT09</accession>
<keyword evidence="2" id="KW-1185">Reference proteome</keyword>
<proteinExistence type="predicted"/>